<dbReference type="Proteomes" id="UP001519332">
    <property type="component" value="Unassembled WGS sequence"/>
</dbReference>
<keyword evidence="2" id="KW-1185">Reference proteome</keyword>
<sequence>MAVVALILLIVLILLCRRRDVSVRLELFESVRVVIDARAEHCACRPVQSVDTLPELEIR</sequence>
<name>A0ABS4TFT9_9PSEU</name>
<dbReference type="EMBL" id="JAGINW010000001">
    <property type="protein sequence ID" value="MBP2322733.1"/>
    <property type="molecule type" value="Genomic_DNA"/>
</dbReference>
<accession>A0ABS4TFT9</accession>
<evidence type="ECO:0000313" key="1">
    <source>
        <dbReference type="EMBL" id="MBP2322733.1"/>
    </source>
</evidence>
<protein>
    <recommendedName>
        <fullName evidence="3">Secreted protein</fullName>
    </recommendedName>
</protein>
<gene>
    <name evidence="1" type="ORF">JOF56_003118</name>
</gene>
<proteinExistence type="predicted"/>
<organism evidence="1 2">
    <name type="scientific">Kibdelosporangium banguiense</name>
    <dbReference type="NCBI Taxonomy" id="1365924"/>
    <lineage>
        <taxon>Bacteria</taxon>
        <taxon>Bacillati</taxon>
        <taxon>Actinomycetota</taxon>
        <taxon>Actinomycetes</taxon>
        <taxon>Pseudonocardiales</taxon>
        <taxon>Pseudonocardiaceae</taxon>
        <taxon>Kibdelosporangium</taxon>
    </lineage>
</organism>
<comment type="caution">
    <text evidence="1">The sequence shown here is derived from an EMBL/GenBank/DDBJ whole genome shotgun (WGS) entry which is preliminary data.</text>
</comment>
<evidence type="ECO:0000313" key="2">
    <source>
        <dbReference type="Proteomes" id="UP001519332"/>
    </source>
</evidence>
<reference evidence="1 2" key="1">
    <citation type="submission" date="2021-03" db="EMBL/GenBank/DDBJ databases">
        <title>Sequencing the genomes of 1000 actinobacteria strains.</title>
        <authorList>
            <person name="Klenk H.-P."/>
        </authorList>
    </citation>
    <scope>NUCLEOTIDE SEQUENCE [LARGE SCALE GENOMIC DNA]</scope>
    <source>
        <strain evidence="1 2">DSM 46670</strain>
    </source>
</reference>
<evidence type="ECO:0008006" key="3">
    <source>
        <dbReference type="Google" id="ProtNLM"/>
    </source>
</evidence>
<dbReference type="RefSeq" id="WP_209638391.1">
    <property type="nucleotide sequence ID" value="NZ_JAGINW010000001.1"/>
</dbReference>